<dbReference type="OrthoDB" id="9791837at2"/>
<keyword evidence="2" id="KW-1185">Reference proteome</keyword>
<dbReference type="Gene3D" id="3.40.50.150">
    <property type="entry name" value="Vaccinia Virus protein VP39"/>
    <property type="match status" value="1"/>
</dbReference>
<dbReference type="InterPro" id="IPR029063">
    <property type="entry name" value="SAM-dependent_MTases_sf"/>
</dbReference>
<dbReference type="STRING" id="1527.SAMN04489757_10679"/>
<keyword evidence="1" id="KW-0489">Methyltransferase</keyword>
<gene>
    <name evidence="1" type="ORF">SAMN04489757_10679</name>
</gene>
<dbReference type="SUPFAM" id="SSF53335">
    <property type="entry name" value="S-adenosyl-L-methionine-dependent methyltransferases"/>
    <property type="match status" value="1"/>
</dbReference>
<dbReference type="GO" id="GO:0008168">
    <property type="term" value="F:methyltransferase activity"/>
    <property type="evidence" value="ECO:0007669"/>
    <property type="project" value="UniProtKB-KW"/>
</dbReference>
<evidence type="ECO:0000313" key="1">
    <source>
        <dbReference type="EMBL" id="SFO00147.1"/>
    </source>
</evidence>
<proteinExistence type="predicted"/>
<dbReference type="Proteomes" id="UP000198806">
    <property type="component" value="Unassembled WGS sequence"/>
</dbReference>
<dbReference type="GO" id="GO:0032259">
    <property type="term" value="P:methylation"/>
    <property type="evidence" value="ECO:0007669"/>
    <property type="project" value="UniProtKB-KW"/>
</dbReference>
<dbReference type="AlphaFoldDB" id="A0A1I5DLZ2"/>
<organism evidence="1 2">
    <name type="scientific">Anaerocolumna aminovalerica</name>
    <dbReference type="NCBI Taxonomy" id="1527"/>
    <lineage>
        <taxon>Bacteria</taxon>
        <taxon>Bacillati</taxon>
        <taxon>Bacillota</taxon>
        <taxon>Clostridia</taxon>
        <taxon>Lachnospirales</taxon>
        <taxon>Lachnospiraceae</taxon>
        <taxon>Anaerocolumna</taxon>
    </lineage>
</organism>
<dbReference type="RefSeq" id="WP_091684980.1">
    <property type="nucleotide sequence ID" value="NZ_BAABFM010000013.1"/>
</dbReference>
<protein>
    <submittedName>
        <fullName evidence="1">Putative methyltransferase</fullName>
    </submittedName>
</protein>
<accession>A0A1I5DLZ2</accession>
<name>A0A1I5DLZ2_9FIRM</name>
<keyword evidence="1" id="KW-0808">Transferase</keyword>
<reference evidence="1 2" key="1">
    <citation type="submission" date="2016-10" db="EMBL/GenBank/DDBJ databases">
        <authorList>
            <person name="de Groot N.N."/>
        </authorList>
    </citation>
    <scope>NUCLEOTIDE SEQUENCE [LARGE SCALE GENOMIC DNA]</scope>
    <source>
        <strain evidence="1 2">DSM 1283</strain>
    </source>
</reference>
<dbReference type="CDD" id="cd02440">
    <property type="entry name" value="AdoMet_MTases"/>
    <property type="match status" value="1"/>
</dbReference>
<evidence type="ECO:0000313" key="2">
    <source>
        <dbReference type="Proteomes" id="UP000198806"/>
    </source>
</evidence>
<sequence>MITSEMKDKILNYYNDGGKHSSYQNYPTFVTKALGITAKIDENWRGDSKRYQYIKENLTFPHGIVVGDIGANTGRFCLDFAMENEQTDFVAIEINENNTNFIKMICDMFQINNVKVLNESAGLDNIDNLPNLDIAFHMNVLHHTGVDFECDQVRNVNELKNYIITYLRKFKEKCNIIVFQLGYNWGGNKNTPIVSSDCITDMIEYQKNVFLQSGYEIVNMGLYHYDKKEYINVPVETTKEQLQVVINNLSMNLNSEFYKRPIFILKSSR</sequence>
<dbReference type="EMBL" id="FOWD01000006">
    <property type="protein sequence ID" value="SFO00147.1"/>
    <property type="molecule type" value="Genomic_DNA"/>
</dbReference>